<comment type="caution">
    <text evidence="3">The sequence shown here is derived from an EMBL/GenBank/DDBJ whole genome shotgun (WGS) entry which is preliminary data.</text>
</comment>
<evidence type="ECO:0000313" key="3">
    <source>
        <dbReference type="EMBL" id="GBF99070.1"/>
    </source>
</evidence>
<reference evidence="3 4" key="1">
    <citation type="journal article" date="2018" name="Sci. Rep.">
        <title>Raphidocelis subcapitata (=Pseudokirchneriella subcapitata) provides an insight into genome evolution and environmental adaptations in the Sphaeropleales.</title>
        <authorList>
            <person name="Suzuki S."/>
            <person name="Yamaguchi H."/>
            <person name="Nakajima N."/>
            <person name="Kawachi M."/>
        </authorList>
    </citation>
    <scope>NUCLEOTIDE SEQUENCE [LARGE SCALE GENOMIC DNA]</scope>
    <source>
        <strain evidence="3 4">NIES-35</strain>
    </source>
</reference>
<feature type="transmembrane region" description="Helical" evidence="2">
    <location>
        <begin position="700"/>
        <end position="723"/>
    </location>
</feature>
<dbReference type="Proteomes" id="UP000247498">
    <property type="component" value="Unassembled WGS sequence"/>
</dbReference>
<feature type="transmembrane region" description="Helical" evidence="2">
    <location>
        <begin position="669"/>
        <end position="688"/>
    </location>
</feature>
<feature type="compositionally biased region" description="Low complexity" evidence="1">
    <location>
        <begin position="361"/>
        <end position="370"/>
    </location>
</feature>
<evidence type="ECO:0000256" key="1">
    <source>
        <dbReference type="SAM" id="MobiDB-lite"/>
    </source>
</evidence>
<dbReference type="OrthoDB" id="552560at2759"/>
<feature type="transmembrane region" description="Helical" evidence="2">
    <location>
        <begin position="205"/>
        <end position="232"/>
    </location>
</feature>
<feature type="region of interest" description="Disordered" evidence="1">
    <location>
        <begin position="22"/>
        <end position="46"/>
    </location>
</feature>
<keyword evidence="2" id="KW-0812">Transmembrane</keyword>
<dbReference type="EMBL" id="BDRX01000144">
    <property type="protein sequence ID" value="GBF99070.1"/>
    <property type="molecule type" value="Genomic_DNA"/>
</dbReference>
<feature type="compositionally biased region" description="Gly residues" evidence="1">
    <location>
        <begin position="371"/>
        <end position="385"/>
    </location>
</feature>
<feature type="transmembrane region" description="Helical" evidence="2">
    <location>
        <begin position="178"/>
        <end position="199"/>
    </location>
</feature>
<feature type="transmembrane region" description="Helical" evidence="2">
    <location>
        <begin position="88"/>
        <end position="108"/>
    </location>
</feature>
<dbReference type="AlphaFoldDB" id="A0A2V0PMF9"/>
<accession>A0A2V0PMF9</accession>
<dbReference type="InParanoid" id="A0A2V0PMF9"/>
<feature type="transmembrane region" description="Helical" evidence="2">
    <location>
        <begin position="730"/>
        <end position="751"/>
    </location>
</feature>
<name>A0A2V0PMF9_9CHLO</name>
<dbReference type="STRING" id="307507.A0A2V0PMF9"/>
<feature type="transmembrane region" description="Helical" evidence="2">
    <location>
        <begin position="66"/>
        <end position="82"/>
    </location>
</feature>
<sequence length="1093" mass="111615">MAASNKPLLESVVVHGQAQGVAAAPGGGAATKAGAAPSSPPPRRRRRPLAALDAARAFALSPNAQLSAQLCVGTLLVSLFVFISEMRFAGACFSYTIFLVTCVMMSANAHVGTRLLAVAVFVGTTWLALIPAGALTTLAKLIGPPSSGPAALALYATAGPLAIALLMPARVAPSPPGLWAKGMNTLLMFGALTINPFAADSVAGAWASIAAGSLAGIGLGCAVTLAVSLLVAPSLASDAVRLELAAVIRATGHAASANASRLLRPGASVCGRRPNGLVLGTHFVEVLPGIEVPDESRDEEAAVIQEMTHRSRHHHDYLKQQDKQQQENQQQEKQQDKQQHKGKGTHKHKTPPPPPTPAKPAPGKASAADGQSGGGKPDGGAGDGGAGDGGGGGCGGTADCESLAPPALGCQEFTAAEPVPLYGLRPRLRGAFMLLPAAAAEPPCLQPSRYDAAAFGALAGAVAGLIDSLVAVESVLADDAVHARAPAYAAALSEAHAQIAAALVAASDAVAASARGGSGGCGRAGAAAAAGPREWERVRRALRAGVAEEQKAYWLSLRSGTQAAPVQARTMTQGGTVFFSYSGACAAIDAAERLQAAVDRAVGAGGAGGRGCAPSAALAWLRPICRDLACCDIAAELAAAAAALPGHLSSRKAVRSLLSSRPFQAGAKIWAVLSLMLIGPLLSLQYVAELRGALSPVVGYIAASLVFAWMGGTLVGGALGLALTLPPGAAAVPAALAACLCAFAALIGTLGSSRFRMVIMLSLMALGAIVLCQHCPEPLPGRRCPGALELFASRVLSVLLGTGLAVLVSGSVLPWYTSAWALETMADAYAAALQLPAIGYARLCGQDGDEAALKAAAAASDAAAGEAIGDAGGGGGGGGGAGARPRVRPFDDYSPLLRARVIEPLTAVQASLLRDTTTWRRGVLSTPCVVHQMLTCMLQLVAPLEAMKAALRPPEVTGALTGALGPWLVMPVEHLRWPMLAALQELAPAVEAHVRWPSQETASDLRDRIDALMRFRVAARAEVARRRVALHRWVVSLPEGAWRARGEMNADDVVLVLGCQHAFIRSLDFAVGVARSVLSPDCKARNSWRCALK</sequence>
<feature type="transmembrane region" description="Helical" evidence="2">
    <location>
        <begin position="795"/>
        <end position="816"/>
    </location>
</feature>
<feature type="compositionally biased region" description="Basic residues" evidence="1">
    <location>
        <begin position="340"/>
        <end position="350"/>
    </location>
</feature>
<organism evidence="3 4">
    <name type="scientific">Raphidocelis subcapitata</name>
    <dbReference type="NCBI Taxonomy" id="307507"/>
    <lineage>
        <taxon>Eukaryota</taxon>
        <taxon>Viridiplantae</taxon>
        <taxon>Chlorophyta</taxon>
        <taxon>core chlorophytes</taxon>
        <taxon>Chlorophyceae</taxon>
        <taxon>CS clade</taxon>
        <taxon>Sphaeropleales</taxon>
        <taxon>Selenastraceae</taxon>
        <taxon>Raphidocelis</taxon>
    </lineage>
</organism>
<keyword evidence="4" id="KW-1185">Reference proteome</keyword>
<keyword evidence="2" id="KW-0472">Membrane</keyword>
<feature type="compositionally biased region" description="Low complexity" evidence="1">
    <location>
        <begin position="22"/>
        <end position="37"/>
    </location>
</feature>
<protein>
    <submittedName>
        <fullName evidence="3">Uncharacterized protein</fullName>
    </submittedName>
</protein>
<proteinExistence type="predicted"/>
<feature type="transmembrane region" description="Helical" evidence="2">
    <location>
        <begin position="115"/>
        <end position="135"/>
    </location>
</feature>
<feature type="transmembrane region" description="Helical" evidence="2">
    <location>
        <begin position="147"/>
        <end position="166"/>
    </location>
</feature>
<gene>
    <name evidence="3" type="ORF">Rsub_11841</name>
</gene>
<feature type="compositionally biased region" description="Pro residues" evidence="1">
    <location>
        <begin position="351"/>
        <end position="360"/>
    </location>
</feature>
<evidence type="ECO:0000313" key="4">
    <source>
        <dbReference type="Proteomes" id="UP000247498"/>
    </source>
</evidence>
<evidence type="ECO:0000256" key="2">
    <source>
        <dbReference type="SAM" id="Phobius"/>
    </source>
</evidence>
<feature type="region of interest" description="Disordered" evidence="1">
    <location>
        <begin position="308"/>
        <end position="385"/>
    </location>
</feature>
<keyword evidence="2" id="KW-1133">Transmembrane helix</keyword>